<dbReference type="InterPro" id="IPR019734">
    <property type="entry name" value="TPR_rpt"/>
</dbReference>
<proteinExistence type="predicted"/>
<dbReference type="InterPro" id="IPR052384">
    <property type="entry name" value="TMTC_O-mannosyltransferase"/>
</dbReference>
<dbReference type="AlphaFoldDB" id="X0XKE2"/>
<dbReference type="Pfam" id="PF13432">
    <property type="entry name" value="TPR_16"/>
    <property type="match status" value="1"/>
</dbReference>
<dbReference type="GO" id="GO:0005789">
    <property type="term" value="C:endoplasmic reticulum membrane"/>
    <property type="evidence" value="ECO:0007669"/>
    <property type="project" value="TreeGrafter"/>
</dbReference>
<dbReference type="GO" id="GO:0000030">
    <property type="term" value="F:mannosyltransferase activity"/>
    <property type="evidence" value="ECO:0007669"/>
    <property type="project" value="TreeGrafter"/>
</dbReference>
<dbReference type="SUPFAM" id="SSF48452">
    <property type="entry name" value="TPR-like"/>
    <property type="match status" value="1"/>
</dbReference>
<dbReference type="Pfam" id="PF13181">
    <property type="entry name" value="TPR_8"/>
    <property type="match status" value="1"/>
</dbReference>
<protein>
    <submittedName>
        <fullName evidence="1">Uncharacterized protein</fullName>
    </submittedName>
</protein>
<name>X0XKE2_9ZZZZ</name>
<evidence type="ECO:0000313" key="1">
    <source>
        <dbReference type="EMBL" id="GAG25441.1"/>
    </source>
</evidence>
<dbReference type="InterPro" id="IPR011990">
    <property type="entry name" value="TPR-like_helical_dom_sf"/>
</dbReference>
<feature type="non-terminal residue" evidence="1">
    <location>
        <position position="1"/>
    </location>
</feature>
<sequence length="255" mass="29342">DFQNRSFRPEIDWVGMGLAYLVRGHLGELDGVEVLPDRKQMSNGSGPRPDWTVTGEVRESGTKLMVTVSVDHQGMPEDRKQLLTEGDERDLFAMAEYIAERISHHLRLEFTASDRVRLDHGMTRDIGAFKAFAAALTERRLRTKVELYQRAVSLDPSFAIVYRHLSRIYTIMREYRAAESALVRFLSLESGSAEAYNDYAYVLAQLGRHQEAGEQYRLAVEMDPMSARYRLNLADTLRHQERREEARQAYRDVLA</sequence>
<dbReference type="EMBL" id="BARS01038687">
    <property type="protein sequence ID" value="GAG25441.1"/>
    <property type="molecule type" value="Genomic_DNA"/>
</dbReference>
<reference evidence="1" key="1">
    <citation type="journal article" date="2014" name="Front. Microbiol.">
        <title>High frequency of phylogenetically diverse reductive dehalogenase-homologous genes in deep subseafloor sedimentary metagenomes.</title>
        <authorList>
            <person name="Kawai M."/>
            <person name="Futagami T."/>
            <person name="Toyoda A."/>
            <person name="Takaki Y."/>
            <person name="Nishi S."/>
            <person name="Hori S."/>
            <person name="Arai W."/>
            <person name="Tsubouchi T."/>
            <person name="Morono Y."/>
            <person name="Uchiyama I."/>
            <person name="Ito T."/>
            <person name="Fujiyama A."/>
            <person name="Inagaki F."/>
            <person name="Takami H."/>
        </authorList>
    </citation>
    <scope>NUCLEOTIDE SEQUENCE</scope>
    <source>
        <strain evidence="1">Expedition CK06-06</strain>
    </source>
</reference>
<organism evidence="1">
    <name type="scientific">marine sediment metagenome</name>
    <dbReference type="NCBI Taxonomy" id="412755"/>
    <lineage>
        <taxon>unclassified sequences</taxon>
        <taxon>metagenomes</taxon>
        <taxon>ecological metagenomes</taxon>
    </lineage>
</organism>
<comment type="caution">
    <text evidence="1">The sequence shown here is derived from an EMBL/GenBank/DDBJ whole genome shotgun (WGS) entry which is preliminary data.</text>
</comment>
<dbReference type="Gene3D" id="1.25.40.10">
    <property type="entry name" value="Tetratricopeptide repeat domain"/>
    <property type="match status" value="1"/>
</dbReference>
<dbReference type="PANTHER" id="PTHR44216">
    <property type="entry name" value="PROTEIN O-MANNOSYL-TRANSFERASE TMTC2"/>
    <property type="match status" value="1"/>
</dbReference>
<gene>
    <name evidence="1" type="ORF">S01H1_59171</name>
</gene>
<dbReference type="PROSITE" id="PS50005">
    <property type="entry name" value="TPR"/>
    <property type="match status" value="1"/>
</dbReference>
<accession>X0XKE2</accession>
<dbReference type="PANTHER" id="PTHR44216:SF3">
    <property type="entry name" value="PROTEIN O-MANNOSYL-TRANSFERASE TMTC2"/>
    <property type="match status" value="1"/>
</dbReference>
<dbReference type="GO" id="GO:0035269">
    <property type="term" value="P:protein O-linked glycosylation via mannose"/>
    <property type="evidence" value="ECO:0007669"/>
    <property type="project" value="TreeGrafter"/>
</dbReference>
<feature type="non-terminal residue" evidence="1">
    <location>
        <position position="255"/>
    </location>
</feature>